<accession>A0A8G2F297</accession>
<evidence type="ECO:0000313" key="1">
    <source>
        <dbReference type="EMBL" id="SEF70331.1"/>
    </source>
</evidence>
<comment type="caution">
    <text evidence="1">The sequence shown here is derived from an EMBL/GenBank/DDBJ whole genome shotgun (WGS) entry which is preliminary data.</text>
</comment>
<proteinExistence type="predicted"/>
<name>A0A8G2F297_9BACT</name>
<organism evidence="1 2">
    <name type="scientific">Parabacteroides chinchillae</name>
    <dbReference type="NCBI Taxonomy" id="871327"/>
    <lineage>
        <taxon>Bacteria</taxon>
        <taxon>Pseudomonadati</taxon>
        <taxon>Bacteroidota</taxon>
        <taxon>Bacteroidia</taxon>
        <taxon>Bacteroidales</taxon>
        <taxon>Tannerellaceae</taxon>
        <taxon>Parabacteroides</taxon>
    </lineage>
</organism>
<sequence>MKWKKHPDDFFIIQNAAYNLSSGRTNFSTLRKLTLLGLCAAAFQFQVIAASSQMITLSITRGTISDVFKAIESQSDYKFYNNSI</sequence>
<dbReference type="EMBL" id="FNVS01000005">
    <property type="protein sequence ID" value="SEF70331.1"/>
    <property type="molecule type" value="Genomic_DNA"/>
</dbReference>
<keyword evidence="2" id="KW-1185">Reference proteome</keyword>
<protein>
    <submittedName>
        <fullName evidence="1">Uncharacterized protein</fullName>
    </submittedName>
</protein>
<dbReference type="Proteomes" id="UP000236725">
    <property type="component" value="Unassembled WGS sequence"/>
</dbReference>
<dbReference type="AlphaFoldDB" id="A0A8G2F297"/>
<reference evidence="1 2" key="1">
    <citation type="submission" date="2016-10" db="EMBL/GenBank/DDBJ databases">
        <authorList>
            <person name="Varghese N."/>
            <person name="Submissions S."/>
        </authorList>
    </citation>
    <scope>NUCLEOTIDE SEQUENCE [LARGE SCALE GENOMIC DNA]</scope>
    <source>
        <strain evidence="1 2">DSM 29073</strain>
    </source>
</reference>
<evidence type="ECO:0000313" key="2">
    <source>
        <dbReference type="Proteomes" id="UP000236725"/>
    </source>
</evidence>
<gene>
    <name evidence="1" type="ORF">SAMN05444001_10542</name>
</gene>